<dbReference type="Proteomes" id="UP000695000">
    <property type="component" value="Unplaced"/>
</dbReference>
<dbReference type="SMART" id="SM00457">
    <property type="entry name" value="MACPF"/>
    <property type="match status" value="1"/>
</dbReference>
<accession>A0ABM1M1N1</accession>
<protein>
    <submittedName>
        <fullName evidence="3">Torso-like protein isoform X1</fullName>
    </submittedName>
</protein>
<organism evidence="2 3">
    <name type="scientific">Nicrophorus vespilloides</name>
    <name type="common">Boreal carrion beetle</name>
    <dbReference type="NCBI Taxonomy" id="110193"/>
    <lineage>
        <taxon>Eukaryota</taxon>
        <taxon>Metazoa</taxon>
        <taxon>Ecdysozoa</taxon>
        <taxon>Arthropoda</taxon>
        <taxon>Hexapoda</taxon>
        <taxon>Insecta</taxon>
        <taxon>Pterygota</taxon>
        <taxon>Neoptera</taxon>
        <taxon>Endopterygota</taxon>
        <taxon>Coleoptera</taxon>
        <taxon>Polyphaga</taxon>
        <taxon>Staphyliniformia</taxon>
        <taxon>Silphidae</taxon>
        <taxon>Nicrophorinae</taxon>
        <taxon>Nicrophorus</taxon>
    </lineage>
</organism>
<name>A0ABM1M1N1_NICVS</name>
<proteinExistence type="predicted"/>
<evidence type="ECO:0000313" key="2">
    <source>
        <dbReference type="Proteomes" id="UP000695000"/>
    </source>
</evidence>
<sequence length="378" mass="44017">MNFLQYPKIFETMISYRINRSRDAFRKRRCKVAVAARMCSRALLLVLLTAFVSAADGDKLQVGQSMDIMSRYGYLGITMRVVARNESDTSWIFREPTYDVFANLDPLTVHPRRSAKSGSFNGEFHMEFCDNLRQLKQAYFRDFAFEGLDKPWQAFTTGWSSPETIARHMGINSSFVHGDYCYVLVRLSRFWDNVKLSRLPNNVNLLENMAEEIEKIFVGDVASVLMFTRRVGTHYINSFVTGNSLYQVFVYHKPIYLRIRERLKTRGIKNLSPVELSNFFSPWYAEHIGQIQVASGNKTVKHWATNRLRVHYYIFSYTSLMKIHGDTKLLSDLNGLLQNEALLQLDLRSLTPVFKDPVKREWFNEILDNYLNLLEENS</sequence>
<dbReference type="InterPro" id="IPR020864">
    <property type="entry name" value="MACPF"/>
</dbReference>
<reference evidence="3" key="1">
    <citation type="submission" date="2025-08" db="UniProtKB">
        <authorList>
            <consortium name="RefSeq"/>
        </authorList>
    </citation>
    <scope>IDENTIFICATION</scope>
    <source>
        <tissue evidence="3">Whole Larva</tissue>
    </source>
</reference>
<evidence type="ECO:0000313" key="3">
    <source>
        <dbReference type="RefSeq" id="XP_017768481.1"/>
    </source>
</evidence>
<feature type="domain" description="MACPF" evidence="1">
    <location>
        <begin position="183"/>
        <end position="372"/>
    </location>
</feature>
<gene>
    <name evidence="3" type="primary">LOC108556756</name>
</gene>
<evidence type="ECO:0000259" key="1">
    <source>
        <dbReference type="SMART" id="SM00457"/>
    </source>
</evidence>
<keyword evidence="2" id="KW-1185">Reference proteome</keyword>
<dbReference type="RefSeq" id="XP_017768481.1">
    <property type="nucleotide sequence ID" value="XM_017912992.1"/>
</dbReference>
<dbReference type="GeneID" id="108556756"/>